<evidence type="ECO:0000256" key="2">
    <source>
        <dbReference type="ARBA" id="ARBA00023186"/>
    </source>
</evidence>
<dbReference type="SUPFAM" id="SSF46565">
    <property type="entry name" value="Chaperone J-domain"/>
    <property type="match status" value="1"/>
</dbReference>
<dbReference type="SUPFAM" id="SSF47144">
    <property type="entry name" value="HSC20 (HSCB), C-terminal oligomerisation domain"/>
    <property type="match status" value="1"/>
</dbReference>
<evidence type="ECO:0000259" key="4">
    <source>
        <dbReference type="Pfam" id="PF18256"/>
    </source>
</evidence>
<reference evidence="5" key="2">
    <citation type="submission" date="2025-08" db="UniProtKB">
        <authorList>
            <consortium name="Ensembl"/>
        </authorList>
    </citation>
    <scope>IDENTIFICATION</scope>
</reference>
<evidence type="ECO:0000313" key="6">
    <source>
        <dbReference type="Proteomes" id="UP000694412"/>
    </source>
</evidence>
<dbReference type="GO" id="GO:0001671">
    <property type="term" value="F:ATPase activator activity"/>
    <property type="evidence" value="ECO:0007669"/>
    <property type="project" value="InterPro"/>
</dbReference>
<accession>A0A8C2TA83</accession>
<evidence type="ECO:0000259" key="3">
    <source>
        <dbReference type="Pfam" id="PF07743"/>
    </source>
</evidence>
<feature type="domain" description="Co-chaperone HscB C-terminal oligomerisation" evidence="3">
    <location>
        <begin position="274"/>
        <end position="303"/>
    </location>
</feature>
<dbReference type="Gene3D" id="1.20.1280.20">
    <property type="entry name" value="HscB, C-terminal domain"/>
    <property type="match status" value="1"/>
</dbReference>
<dbReference type="PANTHER" id="PTHR14021">
    <property type="entry name" value="IRON-SULFUR CLUSTER CO-CHAPERONE PROTEIN HSCB"/>
    <property type="match status" value="1"/>
</dbReference>
<evidence type="ECO:0000256" key="1">
    <source>
        <dbReference type="ARBA" id="ARBA00010476"/>
    </source>
</evidence>
<evidence type="ECO:0008006" key="7">
    <source>
        <dbReference type="Google" id="ProtNLM"/>
    </source>
</evidence>
<dbReference type="InterPro" id="IPR036386">
    <property type="entry name" value="HscB_C_sf"/>
</dbReference>
<keyword evidence="2" id="KW-0143">Chaperone</keyword>
<dbReference type="GO" id="GO:0051259">
    <property type="term" value="P:protein complex oligomerization"/>
    <property type="evidence" value="ECO:0007669"/>
    <property type="project" value="InterPro"/>
</dbReference>
<reference evidence="5" key="1">
    <citation type="submission" date="2015-11" db="EMBL/GenBank/DDBJ databases">
        <authorList>
            <consortium name="International Coturnix japonica Genome Analysis Consortium"/>
            <person name="Warren W."/>
            <person name="Burt D.W."/>
            <person name="Antin P.B."/>
            <person name="Lanford R."/>
            <person name="Gros J."/>
            <person name="Wilson R.K."/>
        </authorList>
    </citation>
    <scope>NUCLEOTIDE SEQUENCE [LARGE SCALE GENOMIC DNA]</scope>
</reference>
<dbReference type="GO" id="GO:0044571">
    <property type="term" value="P:[2Fe-2S] cluster assembly"/>
    <property type="evidence" value="ECO:0007669"/>
    <property type="project" value="InterPro"/>
</dbReference>
<reference evidence="5" key="3">
    <citation type="submission" date="2025-09" db="UniProtKB">
        <authorList>
            <consortium name="Ensembl"/>
        </authorList>
    </citation>
    <scope>IDENTIFICATION</scope>
</reference>
<dbReference type="InterPro" id="IPR004640">
    <property type="entry name" value="HscB"/>
</dbReference>
<comment type="similarity">
    <text evidence="1">Belongs to the HscB family.</text>
</comment>
<dbReference type="InterPro" id="IPR036869">
    <property type="entry name" value="J_dom_sf"/>
</dbReference>
<keyword evidence="6" id="KW-1185">Reference proteome</keyword>
<dbReference type="Pfam" id="PF07743">
    <property type="entry name" value="HSCB_C"/>
    <property type="match status" value="1"/>
</dbReference>
<dbReference type="GeneTree" id="ENSGT00960000192087"/>
<dbReference type="PANTHER" id="PTHR14021:SF15">
    <property type="entry name" value="IRON-SULFUR CLUSTER CO-CHAPERONE PROTEIN HSCB"/>
    <property type="match status" value="1"/>
</dbReference>
<organism evidence="5 6">
    <name type="scientific">Coturnix japonica</name>
    <name type="common">Japanese quail</name>
    <name type="synonym">Coturnix coturnix japonica</name>
    <dbReference type="NCBI Taxonomy" id="93934"/>
    <lineage>
        <taxon>Eukaryota</taxon>
        <taxon>Metazoa</taxon>
        <taxon>Chordata</taxon>
        <taxon>Craniata</taxon>
        <taxon>Vertebrata</taxon>
        <taxon>Euteleostomi</taxon>
        <taxon>Archelosauria</taxon>
        <taxon>Archosauria</taxon>
        <taxon>Dinosauria</taxon>
        <taxon>Saurischia</taxon>
        <taxon>Theropoda</taxon>
        <taxon>Coelurosauria</taxon>
        <taxon>Aves</taxon>
        <taxon>Neognathae</taxon>
        <taxon>Galloanserae</taxon>
        <taxon>Galliformes</taxon>
        <taxon>Phasianidae</taxon>
        <taxon>Perdicinae</taxon>
        <taxon>Coturnix</taxon>
    </lineage>
</organism>
<name>A0A8C2TA83_COTJA</name>
<evidence type="ECO:0000313" key="5">
    <source>
        <dbReference type="Ensembl" id="ENSCJPP00005009726.1"/>
    </source>
</evidence>
<feature type="domain" description="HscB tetracysteine metal binding motif" evidence="4">
    <location>
        <begin position="36"/>
        <end position="62"/>
    </location>
</feature>
<dbReference type="InterPro" id="IPR009073">
    <property type="entry name" value="HscB_oligo_C"/>
</dbReference>
<dbReference type="AlphaFoldDB" id="A0A8C2TA83"/>
<dbReference type="Proteomes" id="UP000694412">
    <property type="component" value="Chromosome 15"/>
</dbReference>
<dbReference type="Gene3D" id="1.10.287.110">
    <property type="entry name" value="DnaJ domain"/>
    <property type="match status" value="1"/>
</dbReference>
<protein>
    <recommendedName>
        <fullName evidence="7">J domain-containing protein</fullName>
    </recommendedName>
</protein>
<proteinExistence type="inferred from homology"/>
<dbReference type="GO" id="GO:0005739">
    <property type="term" value="C:mitochondrion"/>
    <property type="evidence" value="ECO:0007669"/>
    <property type="project" value="TreeGrafter"/>
</dbReference>
<dbReference type="Ensembl" id="ENSCJPT00005014481.1">
    <property type="protein sequence ID" value="ENSCJPP00005009726.1"/>
    <property type="gene ID" value="ENSCJPG00005008517.1"/>
</dbReference>
<dbReference type="Pfam" id="PF18256">
    <property type="entry name" value="HscB_4_cys"/>
    <property type="match status" value="1"/>
</dbReference>
<sequence>MQAALRVQLGRARRALRVSELAPRPRCVGPGSVPSPRCWSCGVALSGLDAVPHFCPRCRALQPPEPRPDLFRLMECDRSFRIDTQRLQRRFRSLQRALHPDRFGQSPAVSDRPRVTDRCPMGDALCRLRAPGPLSSGESYGTPEGICSHCLQCSGTPTAPSALTAPSPDHGCVQGHRSVRCLLTHYSLAEGAALLGAALFPHQQGLPDIAAPPEPRPLPGECWDGQIHTPILGPRSRSVLTLREPIFTFPNSCFVFLQLELRGVEPAQETDCDEDKEFLMEIMEINEKLAEPQNDEILGEIETLIKGGPRSAGFVPSEFYIPVLSTETCGVYIEEEPWVQCWRSKQVELLGSEQPLVCVCVCVYIYRYCWL</sequence>
<dbReference type="InterPro" id="IPR040682">
    <property type="entry name" value="HscB_4_cys"/>
</dbReference>
<dbReference type="GO" id="GO:0051087">
    <property type="term" value="F:protein-folding chaperone binding"/>
    <property type="evidence" value="ECO:0007669"/>
    <property type="project" value="InterPro"/>
</dbReference>